<feature type="transmembrane region" description="Helical" evidence="8">
    <location>
        <begin position="117"/>
        <end position="135"/>
    </location>
</feature>
<evidence type="ECO:0000256" key="5">
    <source>
        <dbReference type="ARBA" id="ARBA00022692"/>
    </source>
</evidence>
<protein>
    <submittedName>
        <fullName evidence="9">Iron complex transport system permease protein</fullName>
    </submittedName>
</protein>
<keyword evidence="6 8" id="KW-1133">Transmembrane helix</keyword>
<dbReference type="SUPFAM" id="SSF81345">
    <property type="entry name" value="ABC transporter involved in vitamin B12 uptake, BtuC"/>
    <property type="match status" value="1"/>
</dbReference>
<evidence type="ECO:0000256" key="8">
    <source>
        <dbReference type="SAM" id="Phobius"/>
    </source>
</evidence>
<dbReference type="EMBL" id="FODY01000031">
    <property type="protein sequence ID" value="SEP43960.1"/>
    <property type="molecule type" value="Genomic_DNA"/>
</dbReference>
<name>A0A1H8XV91_9FIRM</name>
<dbReference type="GO" id="GO:0033214">
    <property type="term" value="P:siderophore-iron import into cell"/>
    <property type="evidence" value="ECO:0007669"/>
    <property type="project" value="TreeGrafter"/>
</dbReference>
<dbReference type="GO" id="GO:0005886">
    <property type="term" value="C:plasma membrane"/>
    <property type="evidence" value="ECO:0007669"/>
    <property type="project" value="UniProtKB-SubCell"/>
</dbReference>
<dbReference type="AlphaFoldDB" id="A0A1H8XV91"/>
<comment type="subcellular location">
    <subcellularLocation>
        <location evidence="1">Cell membrane</location>
        <topology evidence="1">Multi-pass membrane protein</topology>
    </subcellularLocation>
</comment>
<evidence type="ECO:0000256" key="6">
    <source>
        <dbReference type="ARBA" id="ARBA00022989"/>
    </source>
</evidence>
<organism evidence="9 10">
    <name type="scientific">Propionispora vibrioides</name>
    <dbReference type="NCBI Taxonomy" id="112903"/>
    <lineage>
        <taxon>Bacteria</taxon>
        <taxon>Bacillati</taxon>
        <taxon>Bacillota</taxon>
        <taxon>Negativicutes</taxon>
        <taxon>Selenomonadales</taxon>
        <taxon>Sporomusaceae</taxon>
        <taxon>Propionispora</taxon>
    </lineage>
</organism>
<evidence type="ECO:0000256" key="3">
    <source>
        <dbReference type="ARBA" id="ARBA00022448"/>
    </source>
</evidence>
<dbReference type="CDD" id="cd06550">
    <property type="entry name" value="TM_ABC_iron-siderophores_like"/>
    <property type="match status" value="1"/>
</dbReference>
<accession>A0A1H8XV91</accession>
<feature type="transmembrane region" description="Helical" evidence="8">
    <location>
        <begin position="24"/>
        <end position="51"/>
    </location>
</feature>
<feature type="transmembrane region" description="Helical" evidence="8">
    <location>
        <begin position="218"/>
        <end position="238"/>
    </location>
</feature>
<sequence length="360" mass="37759">MIKLSVCPGKQSGPDCSLRSTRSLIVLLGTALILSMVTAVCFGAVTISPLYSFQIILYKLSSLDPGQITTVLPATYFDIVWDLRLPRILLAAIAGAGLSVCGAVMQASVQNPLADPYILGVSAGASLGATFAILLGGTSLFGSFGIIACAFIGALAAAALVMSLSTLGGSSSTVKIVLSGTIANAFFLSLANFIIYFSNNTQGISNVTFWNMGSLAAASWQTLLMPAITVLLGSLYLLSQTRTLNTLMLGEETALTLGVNAPRVRYRYMLLTALLTAVIVSACGTFAFVGLIIPHIVRGFVGADHRRLIPGTVLGGAVFLIWADTLSRTILSNGELPIGIITSLIGAPFFMYILIKRTFS</sequence>
<dbReference type="PANTHER" id="PTHR30472">
    <property type="entry name" value="FERRIC ENTEROBACTIN TRANSPORT SYSTEM PERMEASE PROTEIN"/>
    <property type="match status" value="1"/>
</dbReference>
<evidence type="ECO:0000313" key="10">
    <source>
        <dbReference type="Proteomes" id="UP000198847"/>
    </source>
</evidence>
<feature type="transmembrane region" description="Helical" evidence="8">
    <location>
        <begin position="141"/>
        <end position="164"/>
    </location>
</feature>
<dbReference type="PANTHER" id="PTHR30472:SF25">
    <property type="entry name" value="ABC TRANSPORTER PERMEASE PROTEIN MJ0876-RELATED"/>
    <property type="match status" value="1"/>
</dbReference>
<dbReference type="InterPro" id="IPR000522">
    <property type="entry name" value="ABC_transptr_permease_BtuC"/>
</dbReference>
<feature type="transmembrane region" description="Helical" evidence="8">
    <location>
        <begin position="85"/>
        <end position="105"/>
    </location>
</feature>
<feature type="transmembrane region" description="Helical" evidence="8">
    <location>
        <begin position="308"/>
        <end position="326"/>
    </location>
</feature>
<dbReference type="GO" id="GO:0022857">
    <property type="term" value="F:transmembrane transporter activity"/>
    <property type="evidence" value="ECO:0007669"/>
    <property type="project" value="InterPro"/>
</dbReference>
<dbReference type="Proteomes" id="UP000198847">
    <property type="component" value="Unassembled WGS sequence"/>
</dbReference>
<dbReference type="Pfam" id="PF01032">
    <property type="entry name" value="FecCD"/>
    <property type="match status" value="1"/>
</dbReference>
<keyword evidence="7 8" id="KW-0472">Membrane</keyword>
<evidence type="ECO:0000256" key="7">
    <source>
        <dbReference type="ARBA" id="ARBA00023136"/>
    </source>
</evidence>
<keyword evidence="5 8" id="KW-0812">Transmembrane</keyword>
<dbReference type="STRING" id="112903.SAMN04490178_13124"/>
<dbReference type="InterPro" id="IPR037294">
    <property type="entry name" value="ABC_BtuC-like"/>
</dbReference>
<keyword evidence="10" id="KW-1185">Reference proteome</keyword>
<dbReference type="OrthoDB" id="9792889at2"/>
<comment type="similarity">
    <text evidence="2">Belongs to the binding-protein-dependent transport system permease family. FecCD subfamily.</text>
</comment>
<reference evidence="9 10" key="1">
    <citation type="submission" date="2016-10" db="EMBL/GenBank/DDBJ databases">
        <authorList>
            <person name="de Groot N.N."/>
        </authorList>
    </citation>
    <scope>NUCLEOTIDE SEQUENCE [LARGE SCALE GENOMIC DNA]</scope>
    <source>
        <strain evidence="9 10">DSM 13305</strain>
    </source>
</reference>
<gene>
    <name evidence="9" type="ORF">SAMN04490178_13124</name>
</gene>
<proteinExistence type="inferred from homology"/>
<evidence type="ECO:0000256" key="2">
    <source>
        <dbReference type="ARBA" id="ARBA00007935"/>
    </source>
</evidence>
<keyword evidence="4" id="KW-1003">Cell membrane</keyword>
<evidence type="ECO:0000256" key="4">
    <source>
        <dbReference type="ARBA" id="ARBA00022475"/>
    </source>
</evidence>
<dbReference type="RefSeq" id="WP_091751268.1">
    <property type="nucleotide sequence ID" value="NZ_FODY01000031.1"/>
</dbReference>
<evidence type="ECO:0000256" key="1">
    <source>
        <dbReference type="ARBA" id="ARBA00004651"/>
    </source>
</evidence>
<dbReference type="FunFam" id="1.10.3470.10:FF:000001">
    <property type="entry name" value="Vitamin B12 ABC transporter permease BtuC"/>
    <property type="match status" value="1"/>
</dbReference>
<keyword evidence="3" id="KW-0813">Transport</keyword>
<evidence type="ECO:0000313" key="9">
    <source>
        <dbReference type="EMBL" id="SEP43960.1"/>
    </source>
</evidence>
<dbReference type="Gene3D" id="1.10.3470.10">
    <property type="entry name" value="ABC transporter involved in vitamin B12 uptake, BtuC"/>
    <property type="match status" value="1"/>
</dbReference>
<feature type="transmembrane region" description="Helical" evidence="8">
    <location>
        <begin position="270"/>
        <end position="296"/>
    </location>
</feature>
<feature type="transmembrane region" description="Helical" evidence="8">
    <location>
        <begin position="176"/>
        <end position="198"/>
    </location>
</feature>
<feature type="transmembrane region" description="Helical" evidence="8">
    <location>
        <begin position="338"/>
        <end position="355"/>
    </location>
</feature>